<dbReference type="AlphaFoldDB" id="A0A8J3DAR4"/>
<dbReference type="Proteomes" id="UP000598271">
    <property type="component" value="Unassembled WGS sequence"/>
</dbReference>
<organism evidence="2 3">
    <name type="scientific">Persicitalea jodogahamensis</name>
    <dbReference type="NCBI Taxonomy" id="402147"/>
    <lineage>
        <taxon>Bacteria</taxon>
        <taxon>Pseudomonadati</taxon>
        <taxon>Bacteroidota</taxon>
        <taxon>Cytophagia</taxon>
        <taxon>Cytophagales</taxon>
        <taxon>Spirosomataceae</taxon>
        <taxon>Persicitalea</taxon>
    </lineage>
</organism>
<evidence type="ECO:0000313" key="3">
    <source>
        <dbReference type="Proteomes" id="UP000598271"/>
    </source>
</evidence>
<dbReference type="RefSeq" id="WP_189565677.1">
    <property type="nucleotide sequence ID" value="NZ_BMXF01000003.1"/>
</dbReference>
<name>A0A8J3DAR4_9BACT</name>
<sequence length="92" mass="10190">MKNHDKLDGLKKISRVDAPPFLFTRIKGQIESLNPVAEAPLPWRWSFATAAMIVLALNTGILVAKLTSQQESGVSEIVSSMQLSNQNSFYNE</sequence>
<gene>
    <name evidence="2" type="ORF">GCM10007390_33600</name>
</gene>
<feature type="transmembrane region" description="Helical" evidence="1">
    <location>
        <begin position="43"/>
        <end position="64"/>
    </location>
</feature>
<evidence type="ECO:0000256" key="1">
    <source>
        <dbReference type="SAM" id="Phobius"/>
    </source>
</evidence>
<keyword evidence="3" id="KW-1185">Reference proteome</keyword>
<evidence type="ECO:0000313" key="2">
    <source>
        <dbReference type="EMBL" id="GHB76901.1"/>
    </source>
</evidence>
<dbReference type="EMBL" id="BMXF01000003">
    <property type="protein sequence ID" value="GHB76901.1"/>
    <property type="molecule type" value="Genomic_DNA"/>
</dbReference>
<keyword evidence="1" id="KW-0472">Membrane</keyword>
<protein>
    <submittedName>
        <fullName evidence="2">Uncharacterized protein</fullName>
    </submittedName>
</protein>
<comment type="caution">
    <text evidence="2">The sequence shown here is derived from an EMBL/GenBank/DDBJ whole genome shotgun (WGS) entry which is preliminary data.</text>
</comment>
<proteinExistence type="predicted"/>
<reference evidence="2 3" key="1">
    <citation type="journal article" date="2014" name="Int. J. Syst. Evol. Microbiol.">
        <title>Complete genome sequence of Corynebacterium casei LMG S-19264T (=DSM 44701T), isolated from a smear-ripened cheese.</title>
        <authorList>
            <consortium name="US DOE Joint Genome Institute (JGI-PGF)"/>
            <person name="Walter F."/>
            <person name="Albersmeier A."/>
            <person name="Kalinowski J."/>
            <person name="Ruckert C."/>
        </authorList>
    </citation>
    <scope>NUCLEOTIDE SEQUENCE [LARGE SCALE GENOMIC DNA]</scope>
    <source>
        <strain evidence="2 3">KCTC 12866</strain>
    </source>
</reference>
<keyword evidence="1" id="KW-0812">Transmembrane</keyword>
<accession>A0A8J3DAR4</accession>
<keyword evidence="1" id="KW-1133">Transmembrane helix</keyword>